<proteinExistence type="predicted"/>
<evidence type="ECO:0000313" key="2">
    <source>
        <dbReference type="Proteomes" id="UP000058012"/>
    </source>
</evidence>
<protein>
    <submittedName>
        <fullName evidence="1">Uncharacterized protein</fullName>
    </submittedName>
</protein>
<gene>
    <name evidence="1" type="ORF">AQZ52_10815</name>
</gene>
<organism evidence="1 2">
    <name type="scientific">Novosphingobium fuchskuhlense</name>
    <dbReference type="NCBI Taxonomy" id="1117702"/>
    <lineage>
        <taxon>Bacteria</taxon>
        <taxon>Pseudomonadati</taxon>
        <taxon>Pseudomonadota</taxon>
        <taxon>Alphaproteobacteria</taxon>
        <taxon>Sphingomonadales</taxon>
        <taxon>Sphingomonadaceae</taxon>
        <taxon>Novosphingobium</taxon>
    </lineage>
</organism>
<evidence type="ECO:0000313" key="1">
    <source>
        <dbReference type="EMBL" id="KUR71155.1"/>
    </source>
</evidence>
<dbReference type="EMBL" id="LLZS01000007">
    <property type="protein sequence ID" value="KUR71155.1"/>
    <property type="molecule type" value="Genomic_DNA"/>
</dbReference>
<dbReference type="AlphaFoldDB" id="A0A117UUM6"/>
<name>A0A117UUM6_9SPHN</name>
<dbReference type="Proteomes" id="UP000058012">
    <property type="component" value="Unassembled WGS sequence"/>
</dbReference>
<accession>A0A117UUM6</accession>
<dbReference type="STRING" id="1117702.AQZ52_10815"/>
<comment type="caution">
    <text evidence="1">The sequence shown here is derived from an EMBL/GenBank/DDBJ whole genome shotgun (WGS) entry which is preliminary data.</text>
</comment>
<sequence length="64" mass="7445">MGVESIAARLPYRMGYKSPTEREEIMERRRENIAFANARGHSVSFKSHLLSDCSPFTEWCARHM</sequence>
<reference evidence="1 2" key="1">
    <citation type="submission" date="2015-10" db="EMBL/GenBank/DDBJ databases">
        <title>Draft genome sequence of Novosphingobium fuchskuhlense DSM 25065 isolated from a surface water sample of the southwest basin of Lake Grosse Fuchskuhle.</title>
        <authorList>
            <person name="Ruckert C."/>
            <person name="Winkler A."/>
            <person name="Glaeser J."/>
            <person name="Grossart H.-P."/>
            <person name="Kalinowski J."/>
            <person name="Glaeser S."/>
        </authorList>
    </citation>
    <scope>NUCLEOTIDE SEQUENCE [LARGE SCALE GENOMIC DNA]</scope>
    <source>
        <strain evidence="1 2">FNE08-7</strain>
    </source>
</reference>
<dbReference type="RefSeq" id="WP_067910331.1">
    <property type="nucleotide sequence ID" value="NZ_KQ954245.1"/>
</dbReference>
<keyword evidence="2" id="KW-1185">Reference proteome</keyword>